<keyword evidence="5" id="KW-1185">Reference proteome</keyword>
<gene>
    <name evidence="4" type="ORF">SSX86_015870</name>
</gene>
<feature type="compositionally biased region" description="Basic and acidic residues" evidence="2">
    <location>
        <begin position="15"/>
        <end position="41"/>
    </location>
</feature>
<dbReference type="PROSITE" id="PS50102">
    <property type="entry name" value="RRM"/>
    <property type="match status" value="1"/>
</dbReference>
<dbReference type="AlphaFoldDB" id="A0AAP0D168"/>
<evidence type="ECO:0000313" key="4">
    <source>
        <dbReference type="EMBL" id="KAK9064488.1"/>
    </source>
</evidence>
<sequence length="878" mass="98595">MQHRRRSTGGRSPSRQRERDNWYPEDKADRDRSRYGRSRVREGRAGFISFSRVRAGRDDRRHSSRVRVQSDDDHHGFDKRGQSTRFYNTNYESFSHGEFDKNGFFHEYEQHLHGNEDKDWHRVTNRKEKYRYKSSIPHRVVSPKGRDPRWDDVDKWSNTLFITNFPPGVTEKGIYDSCGKIGKVVDVFLPNRVSAVGKRFAFVRFAKGLDVSNLIYKIRNFWIGPYRLFADISKFKRGDGSLHGTNLGNSLHGAKPTGENSPHLEKEVTVASNIVVSKGEGTKSKVPLASGNSSIPVIKENPKVWKPKSFLGAVTGAVCIEKVTGSSSFATSSSNSDHSLDVFMISKSKQVPLVNFASSLILKVRDINSLSKVYLLARLEGFSKVKFRYIGGLWIRADCSSLDESVKFANCDSFKSIYQNIQRVTNNTFTVDERVVWIEIAGLPLGAWSSDIFSAIASNWGKVCFIDNDIEEPLSSGKVCILAQSHKRIHEFISCVMDGVKYDVSVNEYQHWSPTFDCPLEENDSSDDEFSDSDLDLKDNMSRDAHDVCFNQVNVNQTGEEAVIPPTSHGNENQVKSGVNSDPFGIMDYINKLELNKNYSISLSVPPGFERIVNDDEGVVNKGPPSFDAVATSPVISVSSDAAATSPQRSVAGNSNSKVTPVSGFSSGADAISSLSLRSNLEDIELAMELGSNLDTLNAEKLNILDDLYAIENKKHMEISQKIKSKWVLEGDENSKFFHALLKKRRRTNSVRGIKVDGVWVDSPDDIKAAFFEYHASRFKACGSIFRPDLSSLSFKKIDQGFPRLFALENHKECKVSDRIIGNICCWSWRRDIRGGVESIQRDQLFLALDSFSASSGGDFWGWDFDGSKEFVVSRDEL</sequence>
<protein>
    <recommendedName>
        <fullName evidence="3">RRM domain-containing protein</fullName>
    </recommendedName>
</protein>
<feature type="domain" description="RRM" evidence="3">
    <location>
        <begin position="158"/>
        <end position="235"/>
    </location>
</feature>
<feature type="compositionally biased region" description="Basic and acidic residues" evidence="2">
    <location>
        <begin position="68"/>
        <end position="81"/>
    </location>
</feature>
<evidence type="ECO:0000256" key="1">
    <source>
        <dbReference type="PROSITE-ProRule" id="PRU00176"/>
    </source>
</evidence>
<proteinExistence type="predicted"/>
<dbReference type="InterPro" id="IPR012677">
    <property type="entry name" value="Nucleotide-bd_a/b_plait_sf"/>
</dbReference>
<accession>A0AAP0D168</accession>
<feature type="region of interest" description="Disordered" evidence="2">
    <location>
        <begin position="55"/>
        <end position="82"/>
    </location>
</feature>
<dbReference type="InterPro" id="IPR035979">
    <property type="entry name" value="RBD_domain_sf"/>
</dbReference>
<dbReference type="SUPFAM" id="SSF54928">
    <property type="entry name" value="RNA-binding domain, RBD"/>
    <property type="match status" value="1"/>
</dbReference>
<dbReference type="Pfam" id="PF00076">
    <property type="entry name" value="RRM_1"/>
    <property type="match status" value="1"/>
</dbReference>
<dbReference type="Proteomes" id="UP001408789">
    <property type="component" value="Unassembled WGS sequence"/>
</dbReference>
<dbReference type="CDD" id="cd00590">
    <property type="entry name" value="RRM_SF"/>
    <property type="match status" value="1"/>
</dbReference>
<dbReference type="GO" id="GO:0003723">
    <property type="term" value="F:RNA binding"/>
    <property type="evidence" value="ECO:0007669"/>
    <property type="project" value="UniProtKB-UniRule"/>
</dbReference>
<name>A0AAP0D168_9ASTR</name>
<dbReference type="Gene3D" id="3.30.70.330">
    <property type="match status" value="1"/>
</dbReference>
<organism evidence="4 5">
    <name type="scientific">Deinandra increscens subsp. villosa</name>
    <dbReference type="NCBI Taxonomy" id="3103831"/>
    <lineage>
        <taxon>Eukaryota</taxon>
        <taxon>Viridiplantae</taxon>
        <taxon>Streptophyta</taxon>
        <taxon>Embryophyta</taxon>
        <taxon>Tracheophyta</taxon>
        <taxon>Spermatophyta</taxon>
        <taxon>Magnoliopsida</taxon>
        <taxon>eudicotyledons</taxon>
        <taxon>Gunneridae</taxon>
        <taxon>Pentapetalae</taxon>
        <taxon>asterids</taxon>
        <taxon>campanulids</taxon>
        <taxon>Asterales</taxon>
        <taxon>Asteraceae</taxon>
        <taxon>Asteroideae</taxon>
        <taxon>Heliantheae alliance</taxon>
        <taxon>Madieae</taxon>
        <taxon>Madiinae</taxon>
        <taxon>Deinandra</taxon>
    </lineage>
</organism>
<feature type="region of interest" description="Disordered" evidence="2">
    <location>
        <begin position="1"/>
        <end position="41"/>
    </location>
</feature>
<dbReference type="SMART" id="SM00360">
    <property type="entry name" value="RRM"/>
    <property type="match status" value="1"/>
</dbReference>
<evidence type="ECO:0000259" key="3">
    <source>
        <dbReference type="PROSITE" id="PS50102"/>
    </source>
</evidence>
<comment type="caution">
    <text evidence="4">The sequence shown here is derived from an EMBL/GenBank/DDBJ whole genome shotgun (WGS) entry which is preliminary data.</text>
</comment>
<evidence type="ECO:0000256" key="2">
    <source>
        <dbReference type="SAM" id="MobiDB-lite"/>
    </source>
</evidence>
<reference evidence="4 5" key="1">
    <citation type="submission" date="2024-04" db="EMBL/GenBank/DDBJ databases">
        <title>The reference genome of an endangered Asteraceae, Deinandra increscens subsp. villosa, native to the Central Coast of California.</title>
        <authorList>
            <person name="Guilliams M."/>
            <person name="Hasenstab-Lehman K."/>
            <person name="Meyer R."/>
            <person name="Mcevoy S."/>
        </authorList>
    </citation>
    <scope>NUCLEOTIDE SEQUENCE [LARGE SCALE GENOMIC DNA]</scope>
    <source>
        <tissue evidence="4">Leaf</tissue>
    </source>
</reference>
<keyword evidence="1" id="KW-0694">RNA-binding</keyword>
<evidence type="ECO:0000313" key="5">
    <source>
        <dbReference type="Proteomes" id="UP001408789"/>
    </source>
</evidence>
<dbReference type="InterPro" id="IPR000504">
    <property type="entry name" value="RRM_dom"/>
</dbReference>
<dbReference type="EMBL" id="JBCNJP010000017">
    <property type="protein sequence ID" value="KAK9064488.1"/>
    <property type="molecule type" value="Genomic_DNA"/>
</dbReference>